<organism evidence="2 3">
    <name type="scientific">Intrasporangium chromatireducens Q5-1</name>
    <dbReference type="NCBI Taxonomy" id="584657"/>
    <lineage>
        <taxon>Bacteria</taxon>
        <taxon>Bacillati</taxon>
        <taxon>Actinomycetota</taxon>
        <taxon>Actinomycetes</taxon>
        <taxon>Micrococcales</taxon>
        <taxon>Intrasporangiaceae</taxon>
        <taxon>Intrasporangium</taxon>
    </lineage>
</organism>
<proteinExistence type="predicted"/>
<dbReference type="Pfam" id="PF06224">
    <property type="entry name" value="AlkZ-like"/>
    <property type="match status" value="1"/>
</dbReference>
<feature type="compositionally biased region" description="Basic and acidic residues" evidence="1">
    <location>
        <begin position="263"/>
        <end position="275"/>
    </location>
</feature>
<dbReference type="EMBL" id="AWQS01000142">
    <property type="protein sequence ID" value="EWT05140.1"/>
    <property type="molecule type" value="Genomic_DNA"/>
</dbReference>
<comment type="caution">
    <text evidence="2">The sequence shown here is derived from an EMBL/GenBank/DDBJ whole genome shotgun (WGS) entry which is preliminary data.</text>
</comment>
<reference evidence="3" key="1">
    <citation type="submission" date="2013-08" db="EMBL/GenBank/DDBJ databases">
        <title>Intrasporangium oryzae NRRL B-24470.</title>
        <authorList>
            <person name="Liu H."/>
            <person name="Wang G."/>
        </authorList>
    </citation>
    <scope>NUCLEOTIDE SEQUENCE [LARGE SCALE GENOMIC DNA]</scope>
    <source>
        <strain evidence="3">Q5-1</strain>
    </source>
</reference>
<evidence type="ECO:0000313" key="3">
    <source>
        <dbReference type="Proteomes" id="UP000019494"/>
    </source>
</evidence>
<keyword evidence="3" id="KW-1185">Reference proteome</keyword>
<dbReference type="OrthoDB" id="9148135at2"/>
<dbReference type="PATRIC" id="fig|584657.3.peg.2970"/>
<dbReference type="AlphaFoldDB" id="W9GGG0"/>
<evidence type="ECO:0008006" key="4">
    <source>
        <dbReference type="Google" id="ProtNLM"/>
    </source>
</evidence>
<evidence type="ECO:0000256" key="1">
    <source>
        <dbReference type="SAM" id="MobiDB-lite"/>
    </source>
</evidence>
<dbReference type="InterPro" id="IPR009351">
    <property type="entry name" value="AlkZ-like"/>
</dbReference>
<dbReference type="Proteomes" id="UP000019494">
    <property type="component" value="Unassembled WGS sequence"/>
</dbReference>
<protein>
    <recommendedName>
        <fullName evidence="4">Winged helix DNA-binding domain-containing protein</fullName>
    </recommendedName>
</protein>
<sequence length="391" mass="42936">MPLTALPLDRDLVTGWRRERLAGLGIEPALGTAERPSPAGELLRRVGALQAQDYGSGAWSVGLRTGLTAAEVEQAVVAREIVRTWPMRGTLHWVPAEDARWMCELLAPRVLGSVGRRFDELGLTETDVKRAGEVLAEHLTEPMSRPDVVDLLTRHGIDPAGQRAYHLVGYHCMTGLLCQGPLIGKQPSFVLIDSWVPVSASPTRDEGLATIADRYLQSHGPVTERDLAGWVNHGLGLAREALALLGDRVERHEVDGEVWLRHADRREATSSHEAPRQGPSRGAPAGTAGPQVHLLPQWDELLLGYKTRDVVLPPEHTVKVVPGRNMVFRPTVVVDGEVAGVWRRTSARTRTVVEVELFRRPTARLRRALAASTAAYGRFLGHETELRVEGD</sequence>
<name>W9GGG0_9MICO</name>
<evidence type="ECO:0000313" key="2">
    <source>
        <dbReference type="EMBL" id="EWT05140.1"/>
    </source>
</evidence>
<dbReference type="RefSeq" id="WP_051518631.1">
    <property type="nucleotide sequence ID" value="NZ_AWQS01000142.1"/>
</dbReference>
<dbReference type="PANTHER" id="PTHR38479:SF2">
    <property type="entry name" value="WINGED HELIX DNA-BINDING DOMAIN-CONTAINING PROTEIN"/>
    <property type="match status" value="1"/>
</dbReference>
<feature type="region of interest" description="Disordered" evidence="1">
    <location>
        <begin position="263"/>
        <end position="290"/>
    </location>
</feature>
<dbReference type="PANTHER" id="PTHR38479">
    <property type="entry name" value="LMO0824 PROTEIN"/>
    <property type="match status" value="1"/>
</dbReference>
<gene>
    <name evidence="2" type="ORF">N864_06785</name>
</gene>
<accession>W9GGG0</accession>